<proteinExistence type="evidence at transcript level"/>
<name>F2X171_NOSBO</name>
<keyword evidence="3" id="KW-0687">Ribonucleoprotein</keyword>
<dbReference type="Pfam" id="PF01246">
    <property type="entry name" value="Ribosomal_L24e"/>
    <property type="match status" value="1"/>
</dbReference>
<accession>F2X171</accession>
<organism evidence="3">
    <name type="scientific">Nosema bombycis</name>
    <name type="common">Microsporidian parasite</name>
    <name type="synonym">Pebrine of silkworm</name>
    <dbReference type="NCBI Taxonomy" id="27978"/>
    <lineage>
        <taxon>Eukaryota</taxon>
        <taxon>Fungi</taxon>
        <taxon>Fungi incertae sedis</taxon>
        <taxon>Microsporidia</taxon>
        <taxon>Nosematidae</taxon>
        <taxon>Nosema</taxon>
    </lineage>
</organism>
<comment type="similarity">
    <text evidence="1">Belongs to the eukaryotic ribosomal protein eL24 family.</text>
</comment>
<dbReference type="VEuPathDB" id="MicrosporidiaDB:NBO_34g0042"/>
<reference evidence="3" key="1">
    <citation type="submission" date="2010-09" db="EMBL/GenBank/DDBJ databases">
        <title>The organization of cytoplasmic ribosomal protein genes in microsporidian Nosema bombycis genome.</title>
        <authorList>
            <person name="Liu H."/>
            <person name="Pan G."/>
            <person name="Li T."/>
            <person name="Huang W."/>
            <person name="Zhou Z."/>
        </authorList>
    </citation>
    <scope>NUCLEOTIDE SEQUENCE</scope>
    <source>
        <strain evidence="3">CQ1</strain>
    </source>
</reference>
<dbReference type="EMBL" id="HQ291450">
    <property type="protein sequence ID" value="ADZ95703.1"/>
    <property type="molecule type" value="mRNA"/>
</dbReference>
<sequence>MLDGISIYSGRAIPKGSGTFRISNDGKTMLCMGRKERTLIKRGVSPKNIGWTIPSRVSRKKHELFSSQQKNIPRLAKIERGFKSVSADSLKK</sequence>
<dbReference type="InterPro" id="IPR038630">
    <property type="entry name" value="L24e/L24_sf"/>
</dbReference>
<dbReference type="EMBL" id="HQ291449">
    <property type="protein sequence ID" value="ADZ95702.1"/>
    <property type="molecule type" value="mRNA"/>
</dbReference>
<keyword evidence="3" id="KW-0689">Ribosomal protein</keyword>
<protein>
    <submittedName>
        <fullName evidence="3">60S ribosomal protein L24</fullName>
    </submittedName>
</protein>
<evidence type="ECO:0000313" key="3">
    <source>
        <dbReference type="EMBL" id="ADZ95702.1"/>
    </source>
</evidence>
<evidence type="ECO:0000256" key="1">
    <source>
        <dbReference type="ARBA" id="ARBA00005647"/>
    </source>
</evidence>
<dbReference type="InterPro" id="IPR000988">
    <property type="entry name" value="Ribosomal_eL24-rel_N"/>
</dbReference>
<dbReference type="AlphaFoldDB" id="F2X171"/>
<evidence type="ECO:0000259" key="2">
    <source>
        <dbReference type="Pfam" id="PF01246"/>
    </source>
</evidence>
<dbReference type="SUPFAM" id="SSF57716">
    <property type="entry name" value="Glucocorticoid receptor-like (DNA-binding domain)"/>
    <property type="match status" value="1"/>
</dbReference>
<feature type="domain" description="Large ribosomal subunit protein eL24-related N-terminal" evidence="2">
    <location>
        <begin position="8"/>
        <end position="62"/>
    </location>
</feature>
<dbReference type="Gene3D" id="2.30.170.20">
    <property type="entry name" value="Ribosomal protein L24e"/>
    <property type="match status" value="1"/>
</dbReference>
<dbReference type="GO" id="GO:0005840">
    <property type="term" value="C:ribosome"/>
    <property type="evidence" value="ECO:0007669"/>
    <property type="project" value="UniProtKB-KW"/>
</dbReference>